<dbReference type="InterPro" id="IPR051606">
    <property type="entry name" value="Polyketide_Oxido-like"/>
</dbReference>
<dbReference type="Gene3D" id="3.40.50.720">
    <property type="entry name" value="NAD(P)-binding Rossmann-like Domain"/>
    <property type="match status" value="1"/>
</dbReference>
<dbReference type="AlphaFoldDB" id="E3ZPL4"/>
<dbReference type="Proteomes" id="UP000004302">
    <property type="component" value="Chromosome"/>
</dbReference>
<dbReference type="EMBL" id="ADXJ01000543">
    <property type="protein sequence ID" value="EFS00432.1"/>
    <property type="molecule type" value="Genomic_DNA"/>
</dbReference>
<gene>
    <name evidence="2" type="ORF">NT03LS_1394</name>
</gene>
<feature type="domain" description="NAD(P)-binding" evidence="1">
    <location>
        <begin position="8"/>
        <end position="197"/>
    </location>
</feature>
<proteinExistence type="predicted"/>
<protein>
    <submittedName>
        <fullName evidence="2">Putative exported protein</fullName>
    </submittedName>
</protein>
<dbReference type="InterPro" id="IPR036291">
    <property type="entry name" value="NAD(P)-bd_dom_sf"/>
</dbReference>
<dbReference type="InterPro" id="IPR016040">
    <property type="entry name" value="NAD(P)-bd_dom"/>
</dbReference>
<dbReference type="PANTHER" id="PTHR43355:SF2">
    <property type="entry name" value="FLAVIN REDUCTASE (NADPH)"/>
    <property type="match status" value="1"/>
</dbReference>
<accession>E3ZPL4</accession>
<dbReference type="PANTHER" id="PTHR43355">
    <property type="entry name" value="FLAVIN REDUCTASE (NADPH)"/>
    <property type="match status" value="1"/>
</dbReference>
<dbReference type="SUPFAM" id="SSF51735">
    <property type="entry name" value="NAD(P)-binding Rossmann-fold domains"/>
    <property type="match status" value="1"/>
</dbReference>
<name>E3ZPL4_LISSE</name>
<dbReference type="GO" id="GO:0016646">
    <property type="term" value="F:oxidoreductase activity, acting on the CH-NH group of donors, NAD or NADP as acceptor"/>
    <property type="evidence" value="ECO:0007669"/>
    <property type="project" value="TreeGrafter"/>
</dbReference>
<organism evidence="2">
    <name type="scientific">Listeria seeligeri FSL N1-067</name>
    <dbReference type="NCBI Taxonomy" id="702453"/>
    <lineage>
        <taxon>Bacteria</taxon>
        <taxon>Bacillati</taxon>
        <taxon>Bacillota</taxon>
        <taxon>Bacilli</taxon>
        <taxon>Bacillales</taxon>
        <taxon>Listeriaceae</taxon>
        <taxon>Listeria</taxon>
    </lineage>
</organism>
<evidence type="ECO:0000313" key="2">
    <source>
        <dbReference type="EMBL" id="EFS00432.1"/>
    </source>
</evidence>
<comment type="caution">
    <text evidence="2">The sequence shown here is derived from an EMBL/GenBank/DDBJ whole genome shotgun (WGS) entry which is preliminary data.</text>
</comment>
<dbReference type="Pfam" id="PF13460">
    <property type="entry name" value="NAD_binding_10"/>
    <property type="match status" value="1"/>
</dbReference>
<evidence type="ECO:0000259" key="1">
    <source>
        <dbReference type="Pfam" id="PF13460"/>
    </source>
</evidence>
<dbReference type="HOGENOM" id="CLU_025711_3_2_9"/>
<sequence>MMKIAIIGATGKAGNEITKEAVRREHDVTGFVRNKAKLTTEIKAMEKDIFDLTTIDLESFDVVVDAFNAAPGEENLHQTSLKHLSTILKGTNTRLIVVGGAGSLYVDPEETIRVMDTPDFPAAYLPTATNMGEAFNALQKETDVNWTYISPAAFFNPDGARTGEYKTALNVLTTNAAGNSEISYADYAIALVDEIENAKHLKQRFSVVSK</sequence>
<dbReference type="CDD" id="cd05244">
    <property type="entry name" value="BVR-B_like_SDR_a"/>
    <property type="match status" value="1"/>
</dbReference>
<reference evidence="2" key="1">
    <citation type="journal article" date="2010" name="Microbiol. Resour. Announc.">
        <title>Comparative genomics of the bacterial genus Listeria: Genome evolution is characterized by limited gene acquisition and limited gene loss.</title>
        <authorList>
            <person name="den Bakker H.C."/>
            <person name="Cummings C.A."/>
            <person name="Ferreira V."/>
            <person name="Vatta P."/>
            <person name="Orsi R.H."/>
            <person name="Degoricija L."/>
            <person name="Barker M."/>
            <person name="Petrauskene O."/>
            <person name="Furtado M.R."/>
            <person name="Wiedmann M."/>
        </authorList>
    </citation>
    <scope>NUCLEOTIDE SEQUENCE [LARGE SCALE GENOMIC DNA]</scope>
    <source>
        <strain evidence="2">FSL N1-067</strain>
    </source>
</reference>
<dbReference type="PATRIC" id="fig|702453.3.peg.1136"/>